<gene>
    <name evidence="1" type="ORF">EDM21_10105</name>
</gene>
<reference evidence="1 2" key="1">
    <citation type="journal article" date="2019" name="Microorganisms">
        <title>Paenibacillus lutrae sp. nov., A Chitinolytic Species Isolated from A River Otter in Castril Natural Park, Granada, Spain.</title>
        <authorList>
            <person name="Rodriguez M."/>
            <person name="Reina J.C."/>
            <person name="Bejar V."/>
            <person name="Llamas I."/>
        </authorList>
    </citation>
    <scope>NUCLEOTIDE SEQUENCE [LARGE SCALE GENOMIC DNA]</scope>
    <source>
        <strain evidence="1 2">N10</strain>
    </source>
</reference>
<dbReference type="OrthoDB" id="2382349at2"/>
<keyword evidence="2" id="KW-1185">Reference proteome</keyword>
<sequence length="80" mass="9219">MQPITAKELEYIADSMSNEDLLIKQSINALVSSQNPAIQQFAQHSAQRHQHHYSQLMNALHQHINLAPTQPQQQQQQHQQ</sequence>
<dbReference type="AlphaFoldDB" id="A0A7X3FHH7"/>
<evidence type="ECO:0008006" key="3">
    <source>
        <dbReference type="Google" id="ProtNLM"/>
    </source>
</evidence>
<proteinExistence type="predicted"/>
<dbReference type="EMBL" id="RHLK01000004">
    <property type="protein sequence ID" value="MVO99880.1"/>
    <property type="molecule type" value="Genomic_DNA"/>
</dbReference>
<dbReference type="Proteomes" id="UP000490800">
    <property type="component" value="Unassembled WGS sequence"/>
</dbReference>
<evidence type="ECO:0000313" key="2">
    <source>
        <dbReference type="Proteomes" id="UP000490800"/>
    </source>
</evidence>
<accession>A0A7X3FHH7</accession>
<comment type="caution">
    <text evidence="1">The sequence shown here is derived from an EMBL/GenBank/DDBJ whole genome shotgun (WGS) entry which is preliminary data.</text>
</comment>
<dbReference type="RefSeq" id="WP_157335210.1">
    <property type="nucleotide sequence ID" value="NZ_RHLK01000004.1"/>
</dbReference>
<evidence type="ECO:0000313" key="1">
    <source>
        <dbReference type="EMBL" id="MVO99880.1"/>
    </source>
</evidence>
<name>A0A7X3FHH7_9BACL</name>
<protein>
    <recommendedName>
        <fullName evidence="3">Spore coat protein</fullName>
    </recommendedName>
</protein>
<organism evidence="1 2">
    <name type="scientific">Paenibacillus lutrae</name>
    <dbReference type="NCBI Taxonomy" id="2078573"/>
    <lineage>
        <taxon>Bacteria</taxon>
        <taxon>Bacillati</taxon>
        <taxon>Bacillota</taxon>
        <taxon>Bacilli</taxon>
        <taxon>Bacillales</taxon>
        <taxon>Paenibacillaceae</taxon>
        <taxon>Paenibacillus</taxon>
    </lineage>
</organism>